<dbReference type="OrthoDB" id="9785252at2"/>
<dbReference type="InterPro" id="IPR036890">
    <property type="entry name" value="HATPase_C_sf"/>
</dbReference>
<name>K2JZB7_9GAMM</name>
<evidence type="ECO:0000256" key="3">
    <source>
        <dbReference type="ARBA" id="ARBA00022553"/>
    </source>
</evidence>
<dbReference type="InterPro" id="IPR050428">
    <property type="entry name" value="TCS_sensor_his_kinase"/>
</dbReference>
<dbReference type="GO" id="GO:0005886">
    <property type="term" value="C:plasma membrane"/>
    <property type="evidence" value="ECO:0007669"/>
    <property type="project" value="TreeGrafter"/>
</dbReference>
<dbReference type="Gene3D" id="3.30.565.10">
    <property type="entry name" value="Histidine kinase-like ATPase, C-terminal domain"/>
    <property type="match status" value="1"/>
</dbReference>
<feature type="transmembrane region" description="Helical" evidence="6">
    <location>
        <begin position="49"/>
        <end position="82"/>
    </location>
</feature>
<dbReference type="EMBL" id="AMRG01000019">
    <property type="protein sequence ID" value="EKE79947.1"/>
    <property type="molecule type" value="Genomic_DNA"/>
</dbReference>
<accession>K2JZB7</accession>
<dbReference type="RefSeq" id="WP_008489845.1">
    <property type="nucleotide sequence ID" value="NZ_AMRG01000019.1"/>
</dbReference>
<keyword evidence="3" id="KW-0597">Phosphoprotein</keyword>
<dbReference type="AlphaFoldDB" id="K2JZB7"/>
<gene>
    <name evidence="7" type="ORF">A10D4_12223</name>
</gene>
<keyword evidence="6" id="KW-1133">Transmembrane helix</keyword>
<dbReference type="EC" id="2.7.13.3" evidence="2"/>
<evidence type="ECO:0000256" key="4">
    <source>
        <dbReference type="ARBA" id="ARBA00022679"/>
    </source>
</evidence>
<evidence type="ECO:0000256" key="1">
    <source>
        <dbReference type="ARBA" id="ARBA00000085"/>
    </source>
</evidence>
<dbReference type="PANTHER" id="PTHR45436:SF1">
    <property type="entry name" value="SENSOR PROTEIN QSEC"/>
    <property type="match status" value="1"/>
</dbReference>
<dbReference type="Proteomes" id="UP000014115">
    <property type="component" value="Unassembled WGS sequence"/>
</dbReference>
<dbReference type="STRING" id="740709.A10D4_12223"/>
<dbReference type="PANTHER" id="PTHR45436">
    <property type="entry name" value="SENSOR HISTIDINE KINASE YKOH"/>
    <property type="match status" value="1"/>
</dbReference>
<protein>
    <recommendedName>
        <fullName evidence="2">histidine kinase</fullName>
        <ecNumber evidence="2">2.7.13.3</ecNumber>
    </recommendedName>
</protein>
<organism evidence="7 8">
    <name type="scientific">Idiomarina xiamenensis 10-D-4</name>
    <dbReference type="NCBI Taxonomy" id="740709"/>
    <lineage>
        <taxon>Bacteria</taxon>
        <taxon>Pseudomonadati</taxon>
        <taxon>Pseudomonadota</taxon>
        <taxon>Gammaproteobacteria</taxon>
        <taxon>Alteromonadales</taxon>
        <taxon>Idiomarinaceae</taxon>
        <taxon>Idiomarina</taxon>
    </lineage>
</organism>
<dbReference type="GO" id="GO:0000160">
    <property type="term" value="P:phosphorelay signal transduction system"/>
    <property type="evidence" value="ECO:0007669"/>
    <property type="project" value="TreeGrafter"/>
</dbReference>
<keyword evidence="4" id="KW-0808">Transferase</keyword>
<dbReference type="eggNOG" id="COG4191">
    <property type="taxonomic scope" value="Bacteria"/>
</dbReference>
<evidence type="ECO:0000256" key="6">
    <source>
        <dbReference type="SAM" id="Phobius"/>
    </source>
</evidence>
<dbReference type="PATRIC" id="fig|740709.3.peg.2469"/>
<comment type="catalytic activity">
    <reaction evidence="1">
        <text>ATP + protein L-histidine = ADP + protein N-phospho-L-histidine.</text>
        <dbReference type="EC" id="2.7.13.3"/>
    </reaction>
</comment>
<keyword evidence="5 7" id="KW-0418">Kinase</keyword>
<keyword evidence="6" id="KW-0472">Membrane</keyword>
<dbReference type="GO" id="GO:0004673">
    <property type="term" value="F:protein histidine kinase activity"/>
    <property type="evidence" value="ECO:0007669"/>
    <property type="project" value="UniProtKB-EC"/>
</dbReference>
<evidence type="ECO:0000256" key="2">
    <source>
        <dbReference type="ARBA" id="ARBA00012438"/>
    </source>
</evidence>
<evidence type="ECO:0000313" key="8">
    <source>
        <dbReference type="Proteomes" id="UP000014115"/>
    </source>
</evidence>
<keyword evidence="6" id="KW-0812">Transmembrane</keyword>
<evidence type="ECO:0000256" key="5">
    <source>
        <dbReference type="ARBA" id="ARBA00022777"/>
    </source>
</evidence>
<proteinExistence type="predicted"/>
<feature type="transmembrane region" description="Helical" evidence="6">
    <location>
        <begin position="15"/>
        <end position="37"/>
    </location>
</feature>
<comment type="caution">
    <text evidence="7">The sequence shown here is derived from an EMBL/GenBank/DDBJ whole genome shotgun (WGS) entry which is preliminary data.</text>
</comment>
<sequence>MLLLLLLAWRRSIRLPHWLASLVLIAEVLALNSLIALHGAASNPFSAILLVPVVLAFMLLPLAHASSILLVSVAAQSIQLALLPEHTLHGPHGAAMLSHFRAMVLSFVLTSGLIAVVIRYFRYQVFKREQAIATMRERQLRDEQLLAMGTAAAQLTHDVATPTQALQLLIEEAREQHPQADWLMPIEQQTQRITNHLQSWRRIADDVRERRQRHYALTELWPALQQALSLARPEANIAWQASIDQSSDAGLGVRADATLLPALTSVIINACDALYDGEYETTETPHQLAQVNVTLQPHAQQLWLRVENPLTSADVQQQTRLQQLGQRMLTSEHGFGMGAVLSNATIERFGGQVNWQQLMNDRPMLLTTVCLPLVPHQPVARSNT</sequence>
<keyword evidence="8" id="KW-1185">Reference proteome</keyword>
<dbReference type="SUPFAM" id="SSF55874">
    <property type="entry name" value="ATPase domain of HSP90 chaperone/DNA topoisomerase II/histidine kinase"/>
    <property type="match status" value="1"/>
</dbReference>
<feature type="transmembrane region" description="Helical" evidence="6">
    <location>
        <begin position="102"/>
        <end position="121"/>
    </location>
</feature>
<reference evidence="7 8" key="1">
    <citation type="journal article" date="2012" name="J. Bacteriol.">
        <title>Genome Sequence of Idiomarina xiamenensis Type Strain 10-D-4.</title>
        <authorList>
            <person name="Lai Q."/>
            <person name="Wang L."/>
            <person name="Wang W."/>
            <person name="Shao Z."/>
        </authorList>
    </citation>
    <scope>NUCLEOTIDE SEQUENCE [LARGE SCALE GENOMIC DNA]</scope>
    <source>
        <strain evidence="7 8">10-D-4</strain>
    </source>
</reference>
<evidence type="ECO:0000313" key="7">
    <source>
        <dbReference type="EMBL" id="EKE79947.1"/>
    </source>
</evidence>